<dbReference type="EMBL" id="VOXD01000001">
    <property type="protein sequence ID" value="TXF91765.1"/>
    <property type="molecule type" value="Genomic_DNA"/>
</dbReference>
<dbReference type="SUPFAM" id="SSF56601">
    <property type="entry name" value="beta-lactamase/transpeptidase-like"/>
    <property type="match status" value="1"/>
</dbReference>
<evidence type="ECO:0000313" key="4">
    <source>
        <dbReference type="EMBL" id="TXF91765.1"/>
    </source>
</evidence>
<dbReference type="Proteomes" id="UP000321907">
    <property type="component" value="Unassembled WGS sequence"/>
</dbReference>
<feature type="domain" description="Peptidase S12 Pab87-related C-terminal" evidence="3">
    <location>
        <begin position="411"/>
        <end position="510"/>
    </location>
</feature>
<keyword evidence="4" id="KW-0378">Hydrolase</keyword>
<dbReference type="InterPro" id="IPR001466">
    <property type="entry name" value="Beta-lactam-related"/>
</dbReference>
<evidence type="ECO:0000313" key="5">
    <source>
        <dbReference type="Proteomes" id="UP000321907"/>
    </source>
</evidence>
<dbReference type="AlphaFoldDB" id="A0A5C7FNG4"/>
<feature type="signal peptide" evidence="1">
    <location>
        <begin position="1"/>
        <end position="25"/>
    </location>
</feature>
<feature type="chain" id="PRO_5022707098" evidence="1">
    <location>
        <begin position="26"/>
        <end position="602"/>
    </location>
</feature>
<dbReference type="PANTHER" id="PTHR46825:SF15">
    <property type="entry name" value="BETA-LACTAMASE-RELATED DOMAIN-CONTAINING PROTEIN"/>
    <property type="match status" value="1"/>
</dbReference>
<keyword evidence="1" id="KW-0732">Signal</keyword>
<accession>A0A5C7FNG4</accession>
<dbReference type="InterPro" id="IPR021860">
    <property type="entry name" value="Peptidase_S12_Pab87-rel_C"/>
</dbReference>
<evidence type="ECO:0000259" key="3">
    <source>
        <dbReference type="Pfam" id="PF11954"/>
    </source>
</evidence>
<evidence type="ECO:0000256" key="1">
    <source>
        <dbReference type="SAM" id="SignalP"/>
    </source>
</evidence>
<reference evidence="4 5" key="1">
    <citation type="submission" date="2019-08" db="EMBL/GenBank/DDBJ databases">
        <title>Lewinella sp. strain SSH13 Genome sequencing and assembly.</title>
        <authorList>
            <person name="Kim I."/>
        </authorList>
    </citation>
    <scope>NUCLEOTIDE SEQUENCE [LARGE SCALE GENOMIC DNA]</scope>
    <source>
        <strain evidence="4 5">SSH13</strain>
    </source>
</reference>
<gene>
    <name evidence="4" type="ORF">FUA23_00845</name>
</gene>
<dbReference type="Pfam" id="PF11954">
    <property type="entry name" value="DUF3471"/>
    <property type="match status" value="1"/>
</dbReference>
<name>A0A5C7FNG4_9BACT</name>
<proteinExistence type="predicted"/>
<organism evidence="4 5">
    <name type="scientific">Neolewinella aurantiaca</name>
    <dbReference type="NCBI Taxonomy" id="2602767"/>
    <lineage>
        <taxon>Bacteria</taxon>
        <taxon>Pseudomonadati</taxon>
        <taxon>Bacteroidota</taxon>
        <taxon>Saprospiria</taxon>
        <taxon>Saprospirales</taxon>
        <taxon>Lewinellaceae</taxon>
        <taxon>Neolewinella</taxon>
    </lineage>
</organism>
<feature type="domain" description="Beta-lactamase-related" evidence="2">
    <location>
        <begin position="35"/>
        <end position="367"/>
    </location>
</feature>
<dbReference type="Pfam" id="PF00144">
    <property type="entry name" value="Beta-lactamase"/>
    <property type="match status" value="1"/>
</dbReference>
<protein>
    <submittedName>
        <fullName evidence="4">Serine hydrolase</fullName>
    </submittedName>
</protein>
<sequence length="602" mass="66910">MKVRFIYLRNIAVFILFCLPLSGSGQPEWKAELLDEKLEAIREATKTVGYSVAVVRGDKVIYAKGFGYRDLAQQLKADVNTVYPIGSTSKAFTVALLGLMVEEKGLKFSDSPRKYLPELEFYNDDLNANVTILDMVSHRTGLPRHDYSWYLFPTENRDSLLARVKYQEPFTGLREQWHYNNFMYLAQGMITEKLTGKSWEENIEERFFAPLKMVTSSLNIEGLKQQKNAAKGYSLKDFTTNELMPYYNIAAISPAGSINSSVGEMANWLRIWLNEGKLDDTQVLPKSYLLRAVNPLMLVGTGMPDANFPDQHLNSYGYAWFVSSYKGQYRMEHGGNIDGFSANVSIFPANDLGIVVLANQNGSALPALARDIIADEFLGLKATDRVAYYNEMLDKLMEQQKTAKANKLSSRVANTSPSHTLNEYTGVYHHPGYGAFSITLKNDSLWGQLPREKIYLKHLHYDVFETVPVTNGIVADEEDGGLNLNFQANDQGDITGAKIKLEPTLDPISFTRTPTVTEVSSDVLASYAGSYALAGAALKVSLADGGLTLLVPGQPEYTLSPVSKNEFVIKGLPGYKAKFDTTSSPVKLILIQPNGTFSAEKQ</sequence>
<dbReference type="Gene3D" id="2.40.128.600">
    <property type="match status" value="1"/>
</dbReference>
<keyword evidence="5" id="KW-1185">Reference proteome</keyword>
<dbReference type="OrthoDB" id="1522765at2"/>
<evidence type="ECO:0000259" key="2">
    <source>
        <dbReference type="Pfam" id="PF00144"/>
    </source>
</evidence>
<dbReference type="InterPro" id="IPR050491">
    <property type="entry name" value="AmpC-like"/>
</dbReference>
<dbReference type="GO" id="GO:0016787">
    <property type="term" value="F:hydrolase activity"/>
    <property type="evidence" value="ECO:0007669"/>
    <property type="project" value="UniProtKB-KW"/>
</dbReference>
<dbReference type="PANTHER" id="PTHR46825">
    <property type="entry name" value="D-ALANYL-D-ALANINE-CARBOXYPEPTIDASE/ENDOPEPTIDASE AMPH"/>
    <property type="match status" value="1"/>
</dbReference>
<dbReference type="Gene3D" id="3.40.710.10">
    <property type="entry name" value="DD-peptidase/beta-lactamase superfamily"/>
    <property type="match status" value="1"/>
</dbReference>
<dbReference type="RefSeq" id="WP_147928806.1">
    <property type="nucleotide sequence ID" value="NZ_VOXD01000001.1"/>
</dbReference>
<dbReference type="InterPro" id="IPR012338">
    <property type="entry name" value="Beta-lactam/transpept-like"/>
</dbReference>
<comment type="caution">
    <text evidence="4">The sequence shown here is derived from an EMBL/GenBank/DDBJ whole genome shotgun (WGS) entry which is preliminary data.</text>
</comment>